<comment type="caution">
    <text evidence="4">The sequence shown here is derived from an EMBL/GenBank/DDBJ whole genome shotgun (WGS) entry which is preliminary data.</text>
</comment>
<dbReference type="InterPro" id="IPR016162">
    <property type="entry name" value="Ald_DH_N"/>
</dbReference>
<evidence type="ECO:0000256" key="1">
    <source>
        <dbReference type="ARBA" id="ARBA00009986"/>
    </source>
</evidence>
<evidence type="ECO:0000313" key="5">
    <source>
        <dbReference type="Proteomes" id="UP000237381"/>
    </source>
</evidence>
<dbReference type="InterPro" id="IPR016163">
    <property type="entry name" value="Ald_DH_C"/>
</dbReference>
<dbReference type="PANTHER" id="PTHR43353">
    <property type="entry name" value="SUCCINATE-SEMIALDEHYDE DEHYDROGENASE, MITOCHONDRIAL"/>
    <property type="match status" value="1"/>
</dbReference>
<dbReference type="InterPro" id="IPR015590">
    <property type="entry name" value="Aldehyde_DH_dom"/>
</dbReference>
<dbReference type="Gene3D" id="3.40.605.10">
    <property type="entry name" value="Aldehyde Dehydrogenase, Chain A, domain 1"/>
    <property type="match status" value="1"/>
</dbReference>
<gene>
    <name evidence="4" type="ORF">B0G62_105254</name>
</gene>
<dbReference type="GO" id="GO:0009450">
    <property type="term" value="P:gamma-aminobutyric acid catabolic process"/>
    <property type="evidence" value="ECO:0007669"/>
    <property type="project" value="TreeGrafter"/>
</dbReference>
<keyword evidence="2" id="KW-0560">Oxidoreductase</keyword>
<keyword evidence="5" id="KW-1185">Reference proteome</keyword>
<comment type="similarity">
    <text evidence="1">Belongs to the aldehyde dehydrogenase family.</text>
</comment>
<dbReference type="Gene3D" id="3.40.309.10">
    <property type="entry name" value="Aldehyde Dehydrogenase, Chain A, domain 2"/>
    <property type="match status" value="1"/>
</dbReference>
<proteinExistence type="inferred from homology"/>
<dbReference type="InterPro" id="IPR050740">
    <property type="entry name" value="Aldehyde_DH_Superfamily"/>
</dbReference>
<dbReference type="AlphaFoldDB" id="A0A2S4MC24"/>
<dbReference type="Pfam" id="PF00171">
    <property type="entry name" value="Aldedh"/>
    <property type="match status" value="1"/>
</dbReference>
<evidence type="ECO:0000256" key="2">
    <source>
        <dbReference type="ARBA" id="ARBA00023002"/>
    </source>
</evidence>
<dbReference type="FunFam" id="3.40.605.10:FF:000007">
    <property type="entry name" value="NAD/NADP-dependent betaine aldehyde dehydrogenase"/>
    <property type="match status" value="1"/>
</dbReference>
<dbReference type="RefSeq" id="WP_103704653.1">
    <property type="nucleotide sequence ID" value="NZ_PQGA01000005.1"/>
</dbReference>
<dbReference type="SUPFAM" id="SSF53720">
    <property type="entry name" value="ALDH-like"/>
    <property type="match status" value="1"/>
</dbReference>
<dbReference type="InterPro" id="IPR016161">
    <property type="entry name" value="Ald_DH/histidinol_DH"/>
</dbReference>
<dbReference type="PANTHER" id="PTHR43353:SF5">
    <property type="entry name" value="SUCCINATE-SEMIALDEHYDE DEHYDROGENASE, MITOCHONDRIAL"/>
    <property type="match status" value="1"/>
</dbReference>
<dbReference type="GO" id="GO:0004777">
    <property type="term" value="F:succinate-semialdehyde dehydrogenase (NAD+) activity"/>
    <property type="evidence" value="ECO:0007669"/>
    <property type="project" value="TreeGrafter"/>
</dbReference>
<reference evidence="4 5" key="1">
    <citation type="submission" date="2018-01" db="EMBL/GenBank/DDBJ databases">
        <title>Genomic Encyclopedia of Type Strains, Phase III (KMG-III): the genomes of soil and plant-associated and newly described type strains.</title>
        <authorList>
            <person name="Whitman W."/>
        </authorList>
    </citation>
    <scope>NUCLEOTIDE SEQUENCE [LARGE SCALE GENOMIC DNA]</scope>
    <source>
        <strain evidence="4 5">JCM 18070</strain>
    </source>
</reference>
<dbReference type="GO" id="GO:0005829">
    <property type="term" value="C:cytosol"/>
    <property type="evidence" value="ECO:0007669"/>
    <property type="project" value="TreeGrafter"/>
</dbReference>
<feature type="domain" description="Aldehyde dehydrogenase" evidence="3">
    <location>
        <begin position="15"/>
        <end position="469"/>
    </location>
</feature>
<organism evidence="4 5">
    <name type="scientific">Paraburkholderia eburnea</name>
    <dbReference type="NCBI Taxonomy" id="1189126"/>
    <lineage>
        <taxon>Bacteria</taxon>
        <taxon>Pseudomonadati</taxon>
        <taxon>Pseudomonadota</taxon>
        <taxon>Betaproteobacteria</taxon>
        <taxon>Burkholderiales</taxon>
        <taxon>Burkholderiaceae</taxon>
        <taxon>Paraburkholderia</taxon>
    </lineage>
</organism>
<protein>
    <submittedName>
        <fullName evidence="4">Lactaldehyde dehydrogenase/glycolaldehyde dehydrogenase</fullName>
    </submittedName>
</protein>
<evidence type="ECO:0000313" key="4">
    <source>
        <dbReference type="EMBL" id="POR52286.1"/>
    </source>
</evidence>
<name>A0A2S4MC24_9BURK</name>
<dbReference type="Proteomes" id="UP000237381">
    <property type="component" value="Unassembled WGS sequence"/>
</dbReference>
<accession>A0A2S4MC24</accession>
<sequence>MRSDYNFINGTFFETDAPRIAVHNPATAELIGHVSAASAADAIRAVEAAATAQRRWRRLPAAERGAILARFADAIDARSPVIGTVLAAESGKSVADATSEAHYAAEILRYHAQWARRIEGEVIPSDSANENLILMREPIGVAACLIPFNFPIYSLLRKIAPALITGNAVVARPSNNTPCSAFEVARAAQDAQLPPGLFNVLAMDHDTAAVLCTHRDVGMISLTGSVGAGRKVLDYCKENIARPSLELGGKTPAIIEADADLEAAATAIARSKTTHCGQLCTAIERVYVQASVHARFVELLRDKMKAVSFGDRAVDAAHMGPLISEQARASIHAMVERAVADGAKVETGGYLPEGAGHFYPPTLLSACRQDMEIVQEEIFGPVLPVLSYETLDDALRMANDHQFGLSSVLYTERYRSAMRVANEIEAGELYVNRTPADPYQGYHAGWKRSGLGGDDGKHGMLEFTQTRLVVMPF</sequence>
<dbReference type="NCBIfam" id="NF007497">
    <property type="entry name" value="PRK10090.1"/>
    <property type="match status" value="1"/>
</dbReference>
<evidence type="ECO:0000259" key="3">
    <source>
        <dbReference type="Pfam" id="PF00171"/>
    </source>
</evidence>
<dbReference type="EMBL" id="PQGA01000005">
    <property type="protein sequence ID" value="POR52286.1"/>
    <property type="molecule type" value="Genomic_DNA"/>
</dbReference>
<dbReference type="FunFam" id="3.40.309.10:FF:000009">
    <property type="entry name" value="Aldehyde dehydrogenase A"/>
    <property type="match status" value="1"/>
</dbReference>
<dbReference type="OrthoDB" id="6187633at2"/>